<dbReference type="Proteomes" id="UP000324091">
    <property type="component" value="Chromosome 21"/>
</dbReference>
<sequence length="165" mass="17479">MNGMLETRATSGGRQLEQGGGVGEGVATEGRRILSDLSVPPLSSQCLRRKERGFGSRVPQQTGICSCGKKEARHKPADVQSFREDVATQMRFPVSAPTDEDAKAPSCSPLATRRCLLRGGVREPNASPSAAMLGSEAEMAAVPSRGHEGNGSARISQLQVIQMKC</sequence>
<evidence type="ECO:0000313" key="2">
    <source>
        <dbReference type="EMBL" id="TWW65633.1"/>
    </source>
</evidence>
<keyword evidence="3" id="KW-1185">Reference proteome</keyword>
<evidence type="ECO:0000313" key="3">
    <source>
        <dbReference type="Proteomes" id="UP000324091"/>
    </source>
</evidence>
<dbReference type="AlphaFoldDB" id="A0A5C6NEN0"/>
<name>A0A5C6NEN0_9TELE</name>
<feature type="region of interest" description="Disordered" evidence="1">
    <location>
        <begin position="1"/>
        <end position="24"/>
    </location>
</feature>
<reference evidence="2 3" key="1">
    <citation type="submission" date="2019-04" db="EMBL/GenBank/DDBJ databases">
        <title>Chromosome genome assembly for Takifugu flavidus.</title>
        <authorList>
            <person name="Xiao S."/>
        </authorList>
    </citation>
    <scope>NUCLEOTIDE SEQUENCE [LARGE SCALE GENOMIC DNA]</scope>
    <source>
        <strain evidence="2">HTHZ2018</strain>
        <tissue evidence="2">Muscle</tissue>
    </source>
</reference>
<proteinExistence type="predicted"/>
<dbReference type="EMBL" id="RHFK02000014">
    <property type="protein sequence ID" value="TWW65633.1"/>
    <property type="molecule type" value="Genomic_DNA"/>
</dbReference>
<accession>A0A5C6NEN0</accession>
<gene>
    <name evidence="2" type="ORF">D4764_21G0005330</name>
</gene>
<protein>
    <submittedName>
        <fullName evidence="2">Uncharacterized protein</fullName>
    </submittedName>
</protein>
<comment type="caution">
    <text evidence="2">The sequence shown here is derived from an EMBL/GenBank/DDBJ whole genome shotgun (WGS) entry which is preliminary data.</text>
</comment>
<evidence type="ECO:0000256" key="1">
    <source>
        <dbReference type="SAM" id="MobiDB-lite"/>
    </source>
</evidence>
<organism evidence="2 3">
    <name type="scientific">Takifugu flavidus</name>
    <name type="common">sansaifugu</name>
    <dbReference type="NCBI Taxonomy" id="433684"/>
    <lineage>
        <taxon>Eukaryota</taxon>
        <taxon>Metazoa</taxon>
        <taxon>Chordata</taxon>
        <taxon>Craniata</taxon>
        <taxon>Vertebrata</taxon>
        <taxon>Euteleostomi</taxon>
        <taxon>Actinopterygii</taxon>
        <taxon>Neopterygii</taxon>
        <taxon>Teleostei</taxon>
        <taxon>Neoteleostei</taxon>
        <taxon>Acanthomorphata</taxon>
        <taxon>Eupercaria</taxon>
        <taxon>Tetraodontiformes</taxon>
        <taxon>Tetradontoidea</taxon>
        <taxon>Tetraodontidae</taxon>
        <taxon>Takifugu</taxon>
    </lineage>
</organism>